<proteinExistence type="predicted"/>
<feature type="domain" description="PTPRJ transmembrane" evidence="1">
    <location>
        <begin position="16"/>
        <end position="121"/>
    </location>
</feature>
<keyword evidence="3" id="KW-1185">Reference proteome</keyword>
<gene>
    <name evidence="2" type="ORF">JZ751_011502</name>
</gene>
<dbReference type="InterPro" id="IPR041201">
    <property type="entry name" value="PTPRJ_TM"/>
</dbReference>
<name>A0A8T2N0B0_9TELE</name>
<accession>A0A8T2N0B0</accession>
<dbReference type="Proteomes" id="UP000824540">
    <property type="component" value="Unassembled WGS sequence"/>
</dbReference>
<protein>
    <recommendedName>
        <fullName evidence="1">PTPRJ transmembrane domain-containing protein</fullName>
    </recommendedName>
</protein>
<evidence type="ECO:0000259" key="1">
    <source>
        <dbReference type="Pfam" id="PF18861"/>
    </source>
</evidence>
<dbReference type="Pfam" id="PF18861">
    <property type="entry name" value="PTP_tm"/>
    <property type="match status" value="1"/>
</dbReference>
<sequence>MAIVTQTHNMFRLKFNASLLDGSRGPVVAYAILVTSSSKEISESDLRNTYEHWKKNESIPYLAVIQNSTYSGRNYKSEEYVDVGSGGEWEGYYNGPLRPKTKYRFALVMFTQLTLQNGLVDI</sequence>
<dbReference type="AlphaFoldDB" id="A0A8T2N0B0"/>
<evidence type="ECO:0000313" key="2">
    <source>
        <dbReference type="EMBL" id="KAG9333493.1"/>
    </source>
</evidence>
<reference evidence="2" key="1">
    <citation type="thesis" date="2021" institute="BYU ScholarsArchive" country="Provo, UT, USA">
        <title>Applications of and Algorithms for Genome Assembly and Genomic Analyses with an Emphasis on Marine Teleosts.</title>
        <authorList>
            <person name="Pickett B.D."/>
        </authorList>
    </citation>
    <scope>NUCLEOTIDE SEQUENCE</scope>
    <source>
        <strain evidence="2">HI-2016</strain>
    </source>
</reference>
<feature type="non-terminal residue" evidence="2">
    <location>
        <position position="1"/>
    </location>
</feature>
<organism evidence="2 3">
    <name type="scientific">Albula glossodonta</name>
    <name type="common">roundjaw bonefish</name>
    <dbReference type="NCBI Taxonomy" id="121402"/>
    <lineage>
        <taxon>Eukaryota</taxon>
        <taxon>Metazoa</taxon>
        <taxon>Chordata</taxon>
        <taxon>Craniata</taxon>
        <taxon>Vertebrata</taxon>
        <taxon>Euteleostomi</taxon>
        <taxon>Actinopterygii</taxon>
        <taxon>Neopterygii</taxon>
        <taxon>Teleostei</taxon>
        <taxon>Albuliformes</taxon>
        <taxon>Albulidae</taxon>
        <taxon>Albula</taxon>
    </lineage>
</organism>
<comment type="caution">
    <text evidence="2">The sequence shown here is derived from an EMBL/GenBank/DDBJ whole genome shotgun (WGS) entry which is preliminary data.</text>
</comment>
<dbReference type="EMBL" id="JAFBMS010000196">
    <property type="protein sequence ID" value="KAG9333493.1"/>
    <property type="molecule type" value="Genomic_DNA"/>
</dbReference>
<evidence type="ECO:0000313" key="3">
    <source>
        <dbReference type="Proteomes" id="UP000824540"/>
    </source>
</evidence>